<evidence type="ECO:0000256" key="1">
    <source>
        <dbReference type="ARBA" id="ARBA00007274"/>
    </source>
</evidence>
<organism evidence="3 4">
    <name type="scientific">Collinsella intestinalis</name>
    <dbReference type="NCBI Taxonomy" id="147207"/>
    <lineage>
        <taxon>Bacteria</taxon>
        <taxon>Bacillati</taxon>
        <taxon>Actinomycetota</taxon>
        <taxon>Coriobacteriia</taxon>
        <taxon>Coriobacteriales</taxon>
        <taxon>Coriobacteriaceae</taxon>
        <taxon>Collinsella</taxon>
    </lineage>
</organism>
<dbReference type="InterPro" id="IPR011004">
    <property type="entry name" value="Trimer_LpxA-like_sf"/>
</dbReference>
<dbReference type="Proteomes" id="UP000286050">
    <property type="component" value="Unassembled WGS sequence"/>
</dbReference>
<dbReference type="PANTHER" id="PTHR23416">
    <property type="entry name" value="SIALIC ACID SYNTHASE-RELATED"/>
    <property type="match status" value="1"/>
</dbReference>
<protein>
    <submittedName>
        <fullName evidence="3">Acyltransferase</fullName>
    </submittedName>
</protein>
<dbReference type="CDD" id="cd04647">
    <property type="entry name" value="LbH_MAT_like"/>
    <property type="match status" value="1"/>
</dbReference>
<evidence type="ECO:0000313" key="4">
    <source>
        <dbReference type="Proteomes" id="UP000286050"/>
    </source>
</evidence>
<comment type="similarity">
    <text evidence="1">Belongs to the transferase hexapeptide repeat family.</text>
</comment>
<sequence>MQQADLAAIGSQGYKRLAKMPLKLLLVALNKLSNKTYKRLYPCYLAWLGVNISRQFSEYGDPWISPECRFDAAGYNLITLGDGVTISYGTSILVHDYSIDKALFSRRGEHGKFLKPVSIGRNCFIGANSMILPGTTIGNDCIIGGGSIVKGDFPDGSIICGNPARIVGDIDEFLARHEQKEDIVYERS</sequence>
<keyword evidence="3" id="KW-0012">Acyltransferase</keyword>
<dbReference type="GO" id="GO:0008374">
    <property type="term" value="F:O-acyltransferase activity"/>
    <property type="evidence" value="ECO:0007669"/>
    <property type="project" value="TreeGrafter"/>
</dbReference>
<dbReference type="RefSeq" id="WP_118271231.1">
    <property type="nucleotide sequence ID" value="NZ_QSJI01000001.1"/>
</dbReference>
<reference evidence="3 4" key="1">
    <citation type="submission" date="2018-08" db="EMBL/GenBank/DDBJ databases">
        <title>A genome reference for cultivated species of the human gut microbiota.</title>
        <authorList>
            <person name="Zou Y."/>
            <person name="Xue W."/>
            <person name="Luo G."/>
        </authorList>
    </citation>
    <scope>NUCLEOTIDE SEQUENCE [LARGE SCALE GENOMIC DNA]</scope>
    <source>
        <strain evidence="3 4">AM30-5LB</strain>
    </source>
</reference>
<dbReference type="AlphaFoldDB" id="A0A414FZN7"/>
<gene>
    <name evidence="3" type="ORF">DW787_00865</name>
</gene>
<accession>A0A414FZN7</accession>
<comment type="caution">
    <text evidence="3">The sequence shown here is derived from an EMBL/GenBank/DDBJ whole genome shotgun (WGS) entry which is preliminary data.</text>
</comment>
<dbReference type="EMBL" id="QSJI01000001">
    <property type="protein sequence ID" value="RHD57428.1"/>
    <property type="molecule type" value="Genomic_DNA"/>
</dbReference>
<dbReference type="Gene3D" id="2.160.10.10">
    <property type="entry name" value="Hexapeptide repeat proteins"/>
    <property type="match status" value="1"/>
</dbReference>
<dbReference type="InterPro" id="IPR051159">
    <property type="entry name" value="Hexapeptide_acetyltransf"/>
</dbReference>
<dbReference type="SUPFAM" id="SSF51161">
    <property type="entry name" value="Trimeric LpxA-like enzymes"/>
    <property type="match status" value="1"/>
</dbReference>
<dbReference type="Pfam" id="PF14602">
    <property type="entry name" value="Hexapep_2"/>
    <property type="match status" value="1"/>
</dbReference>
<dbReference type="PANTHER" id="PTHR23416:SF23">
    <property type="entry name" value="ACETYLTRANSFERASE C18B11.09C-RELATED"/>
    <property type="match status" value="1"/>
</dbReference>
<evidence type="ECO:0000256" key="2">
    <source>
        <dbReference type="ARBA" id="ARBA00022679"/>
    </source>
</evidence>
<keyword evidence="2 3" id="KW-0808">Transferase</keyword>
<proteinExistence type="inferred from homology"/>
<evidence type="ECO:0000313" key="3">
    <source>
        <dbReference type="EMBL" id="RHD57428.1"/>
    </source>
</evidence>
<dbReference type="InterPro" id="IPR001451">
    <property type="entry name" value="Hexapep"/>
</dbReference>
<name>A0A414FZN7_9ACTN</name>